<evidence type="ECO:0000256" key="6">
    <source>
        <dbReference type="ARBA" id="ARBA00022692"/>
    </source>
</evidence>
<keyword evidence="11" id="KW-0539">Nucleus</keyword>
<comment type="function">
    <text evidence="1">Plays a role in the regulation of neuronal activity.</text>
</comment>
<evidence type="ECO:0000313" key="16">
    <source>
        <dbReference type="Proteomes" id="UP000326759"/>
    </source>
</evidence>
<dbReference type="AlphaFoldDB" id="A0A5N5SKS3"/>
<keyword evidence="6 14" id="KW-0812">Transmembrane</keyword>
<organism evidence="15 16">
    <name type="scientific">Armadillidium nasatum</name>
    <dbReference type="NCBI Taxonomy" id="96803"/>
    <lineage>
        <taxon>Eukaryota</taxon>
        <taxon>Metazoa</taxon>
        <taxon>Ecdysozoa</taxon>
        <taxon>Arthropoda</taxon>
        <taxon>Crustacea</taxon>
        <taxon>Multicrustacea</taxon>
        <taxon>Malacostraca</taxon>
        <taxon>Eumalacostraca</taxon>
        <taxon>Peracarida</taxon>
        <taxon>Isopoda</taxon>
        <taxon>Oniscidea</taxon>
        <taxon>Crinocheta</taxon>
        <taxon>Armadillidiidae</taxon>
        <taxon>Armadillidium</taxon>
    </lineage>
</organism>
<feature type="region of interest" description="Disordered" evidence="13">
    <location>
        <begin position="648"/>
        <end position="694"/>
    </location>
</feature>
<feature type="transmembrane region" description="Helical" evidence="14">
    <location>
        <begin position="6"/>
        <end position="24"/>
    </location>
</feature>
<evidence type="ECO:0000256" key="7">
    <source>
        <dbReference type="ARBA" id="ARBA00022824"/>
    </source>
</evidence>
<comment type="subcellular location">
    <subcellularLocation>
        <location evidence="2">Nucleus membrane</location>
        <topology evidence="2">Multi-pass membrane protein</topology>
    </subcellularLocation>
    <subcellularLocation>
        <location evidence="3">Rough endoplasmic reticulum membrane</location>
        <topology evidence="3">Multi-pass membrane protein</topology>
    </subcellularLocation>
</comment>
<evidence type="ECO:0000256" key="9">
    <source>
        <dbReference type="ARBA" id="ARBA00023136"/>
    </source>
</evidence>
<feature type="compositionally biased region" description="Gly residues" evidence="13">
    <location>
        <begin position="252"/>
        <end position="268"/>
    </location>
</feature>
<keyword evidence="5" id="KW-0597">Phosphoprotein</keyword>
<keyword evidence="10" id="KW-0325">Glycoprotein</keyword>
<evidence type="ECO:0000256" key="8">
    <source>
        <dbReference type="ARBA" id="ARBA00022989"/>
    </source>
</evidence>
<dbReference type="GO" id="GO:0030867">
    <property type="term" value="C:rough endoplasmic reticulum membrane"/>
    <property type="evidence" value="ECO:0007669"/>
    <property type="project" value="UniProtKB-SubCell"/>
</dbReference>
<feature type="transmembrane region" description="Helical" evidence="14">
    <location>
        <begin position="132"/>
        <end position="154"/>
    </location>
</feature>
<feature type="compositionally biased region" description="Low complexity" evidence="13">
    <location>
        <begin position="238"/>
        <end position="251"/>
    </location>
</feature>
<feature type="compositionally biased region" description="Polar residues" evidence="13">
    <location>
        <begin position="653"/>
        <end position="662"/>
    </location>
</feature>
<gene>
    <name evidence="15" type="ORF">Anas_13987</name>
</gene>
<feature type="compositionally biased region" description="Basic and acidic residues" evidence="13">
    <location>
        <begin position="321"/>
        <end position="341"/>
    </location>
</feature>
<evidence type="ECO:0000256" key="1">
    <source>
        <dbReference type="ARBA" id="ARBA00003440"/>
    </source>
</evidence>
<feature type="transmembrane region" description="Helical" evidence="14">
    <location>
        <begin position="95"/>
        <end position="112"/>
    </location>
</feature>
<dbReference type="SUPFAM" id="SSF90257">
    <property type="entry name" value="Myosin rod fragments"/>
    <property type="match status" value="1"/>
</dbReference>
<evidence type="ECO:0000256" key="4">
    <source>
        <dbReference type="ARBA" id="ARBA00021882"/>
    </source>
</evidence>
<keyword evidence="9 14" id="KW-0472">Membrane</keyword>
<dbReference type="OrthoDB" id="10071111at2759"/>
<dbReference type="GO" id="GO:0031965">
    <property type="term" value="C:nuclear membrane"/>
    <property type="evidence" value="ECO:0007669"/>
    <property type="project" value="UniProtKB-SubCell"/>
</dbReference>
<feature type="transmembrane region" description="Helical" evidence="14">
    <location>
        <begin position="68"/>
        <end position="88"/>
    </location>
</feature>
<reference evidence="15 16" key="1">
    <citation type="journal article" date="2019" name="PLoS Biol.">
        <title>Sex chromosomes control vertical transmission of feminizing Wolbachia symbionts in an isopod.</title>
        <authorList>
            <person name="Becking T."/>
            <person name="Chebbi M.A."/>
            <person name="Giraud I."/>
            <person name="Moumen B."/>
            <person name="Laverre T."/>
            <person name="Caubet Y."/>
            <person name="Peccoud J."/>
            <person name="Gilbert C."/>
            <person name="Cordaux R."/>
        </authorList>
    </citation>
    <scope>NUCLEOTIDE SEQUENCE [LARGE SCALE GENOMIC DNA]</scope>
    <source>
        <strain evidence="15">ANa2</strain>
        <tissue evidence="15">Whole body excluding digestive tract and cuticle</tissue>
    </source>
</reference>
<dbReference type="InterPro" id="IPR019130">
    <property type="entry name" value="Macoilin"/>
</dbReference>
<dbReference type="PANTHER" id="PTHR47464:SF2">
    <property type="entry name" value="MACOILIN"/>
    <property type="match status" value="1"/>
</dbReference>
<evidence type="ECO:0000256" key="3">
    <source>
        <dbReference type="ARBA" id="ARBA00004269"/>
    </source>
</evidence>
<evidence type="ECO:0000256" key="2">
    <source>
        <dbReference type="ARBA" id="ARBA00004232"/>
    </source>
</evidence>
<feature type="region of interest" description="Disordered" evidence="13">
    <location>
        <begin position="224"/>
        <end position="341"/>
    </location>
</feature>
<keyword evidence="8 14" id="KW-1133">Transmembrane helix</keyword>
<proteinExistence type="predicted"/>
<name>A0A5N5SKS3_9CRUS</name>
<dbReference type="Proteomes" id="UP000326759">
    <property type="component" value="Unassembled WGS sequence"/>
</dbReference>
<feature type="compositionally biased region" description="Polar residues" evidence="13">
    <location>
        <begin position="286"/>
        <end position="319"/>
    </location>
</feature>
<dbReference type="GO" id="GO:0023041">
    <property type="term" value="P:neuronal signal transduction"/>
    <property type="evidence" value="ECO:0007669"/>
    <property type="project" value="InterPro"/>
</dbReference>
<comment type="caution">
    <text evidence="15">The sequence shown here is derived from an EMBL/GenBank/DDBJ whole genome shotgun (WGS) entry which is preliminary data.</text>
</comment>
<evidence type="ECO:0000256" key="14">
    <source>
        <dbReference type="SAM" id="Phobius"/>
    </source>
</evidence>
<sequence length="694" mass="77267">FCSSFIYIKFFLVWLLVIAADFLFEFRFEYLWPFWLLLRSVYDSFRYQGLAFSVLFVCMALTSDMICLLFIPVNWLFFAASTYVWVQFIWHSEKGVCLPSVILWVIFIYIEALVRLKDVRNTPFHLDLCRPFAAHCIGYPVVTLGFGLKSYVGYRLRQLPKIKKSLVLMGIWKLHLILITLNDVSPPPSTRVSNKVQNGSIHIELAYMQKKGWSSSKTVNDYDEAEAEKDKSAKTLPSSTTSSSHHNNSSSSGGGGGGGGSSGGGGGNANAIHAAPVESSEKKKSNTVQSNGSIKFSGTGGHHTNNLKESTVSGSTGSAPSKEKKNKNNKENNKEASAKEESVNIIRLESDVKRLKADLQSARQTEQELRNQINNLLSNEKAMRQEMNQLHQDNDNLQNKLHNLVTARQNDRSTITSLEKKLQEERRSKQNTENQIAQLERRAKKLEEQNQARAQALANAKSECSESCRSRRGEIEGEVKRLRRENRSNEERFRGLERENLTLRQYKDSQSETEVLMSALSAMQDKNTHLESSLSAETKVKLDLFSALGEAKRQLSISQNQITTKDKEIEELKTKITEVLALCPPTATFPPGNAIDVSRYYSSKILPPQVTQINPQPLDCSTPLTLSEALMDGGGMVDPLVGLTFAQAPPRSLPQQSVSSPIPKNAPPPHSNLDPNARVYTPKGISGVPGSPDS</sequence>
<dbReference type="Pfam" id="PF09726">
    <property type="entry name" value="Macoilin"/>
    <property type="match status" value="2"/>
</dbReference>
<keyword evidence="7" id="KW-0256">Endoplasmic reticulum</keyword>
<evidence type="ECO:0000256" key="13">
    <source>
        <dbReference type="SAM" id="MobiDB-lite"/>
    </source>
</evidence>
<evidence type="ECO:0000256" key="11">
    <source>
        <dbReference type="ARBA" id="ARBA00023242"/>
    </source>
</evidence>
<protein>
    <recommendedName>
        <fullName evidence="4">Macoilin</fullName>
    </recommendedName>
    <alternativeName>
        <fullName evidence="12">Transmembrane protein 57</fullName>
    </alternativeName>
</protein>
<evidence type="ECO:0000313" key="15">
    <source>
        <dbReference type="EMBL" id="KAB7494586.1"/>
    </source>
</evidence>
<accession>A0A5N5SKS3</accession>
<feature type="transmembrane region" description="Helical" evidence="14">
    <location>
        <begin position="45"/>
        <end position="62"/>
    </location>
</feature>
<feature type="non-terminal residue" evidence="15">
    <location>
        <position position="1"/>
    </location>
</feature>
<evidence type="ECO:0000256" key="5">
    <source>
        <dbReference type="ARBA" id="ARBA00022553"/>
    </source>
</evidence>
<evidence type="ECO:0000256" key="10">
    <source>
        <dbReference type="ARBA" id="ARBA00023180"/>
    </source>
</evidence>
<evidence type="ECO:0000256" key="12">
    <source>
        <dbReference type="ARBA" id="ARBA00031129"/>
    </source>
</evidence>
<dbReference type="PANTHER" id="PTHR47464">
    <property type="entry name" value="MACOILIN"/>
    <property type="match status" value="1"/>
</dbReference>
<keyword evidence="16" id="KW-1185">Reference proteome</keyword>
<dbReference type="EMBL" id="SEYY01023838">
    <property type="protein sequence ID" value="KAB7494586.1"/>
    <property type="molecule type" value="Genomic_DNA"/>
</dbReference>